<gene>
    <name evidence="4" type="ORF">CLV74_105246</name>
</gene>
<protein>
    <submittedName>
        <fullName evidence="4">Thiamine-phosphate pyrophosphorylase</fullName>
    </submittedName>
</protein>
<dbReference type="RefSeq" id="WP_106264097.1">
    <property type="nucleotide sequence ID" value="NZ_PVTQ01000005.1"/>
</dbReference>
<evidence type="ECO:0000313" key="4">
    <source>
        <dbReference type="EMBL" id="PRY90265.1"/>
    </source>
</evidence>
<dbReference type="GO" id="GO:0009228">
    <property type="term" value="P:thiamine biosynthetic process"/>
    <property type="evidence" value="ECO:0007669"/>
    <property type="project" value="UniProtKB-KW"/>
</dbReference>
<keyword evidence="2" id="KW-0784">Thiamine biosynthesis</keyword>
<dbReference type="EMBL" id="PVTQ01000005">
    <property type="protein sequence ID" value="PRY90265.1"/>
    <property type="molecule type" value="Genomic_DNA"/>
</dbReference>
<dbReference type="GO" id="GO:0004789">
    <property type="term" value="F:thiamine-phosphate diphosphorylase activity"/>
    <property type="evidence" value="ECO:0007669"/>
    <property type="project" value="TreeGrafter"/>
</dbReference>
<dbReference type="InterPro" id="IPR036206">
    <property type="entry name" value="ThiamineP_synth_sf"/>
</dbReference>
<evidence type="ECO:0000313" key="5">
    <source>
        <dbReference type="Proteomes" id="UP000238392"/>
    </source>
</evidence>
<dbReference type="SUPFAM" id="SSF51391">
    <property type="entry name" value="Thiamin phosphate synthase"/>
    <property type="match status" value="1"/>
</dbReference>
<dbReference type="GO" id="GO:0005737">
    <property type="term" value="C:cytoplasm"/>
    <property type="evidence" value="ECO:0007669"/>
    <property type="project" value="TreeGrafter"/>
</dbReference>
<evidence type="ECO:0000256" key="1">
    <source>
        <dbReference type="ARBA" id="ARBA00004948"/>
    </source>
</evidence>
<dbReference type="CDD" id="cd00564">
    <property type="entry name" value="TMP_TenI"/>
    <property type="match status" value="1"/>
</dbReference>
<dbReference type="Pfam" id="PF02581">
    <property type="entry name" value="TMP-TENI"/>
    <property type="match status" value="1"/>
</dbReference>
<keyword evidence="5" id="KW-1185">Reference proteome</keyword>
<dbReference type="PANTHER" id="PTHR20857">
    <property type="entry name" value="THIAMINE-PHOSPHATE PYROPHOSPHORYLASE"/>
    <property type="match status" value="1"/>
</dbReference>
<evidence type="ECO:0000259" key="3">
    <source>
        <dbReference type="Pfam" id="PF02581"/>
    </source>
</evidence>
<dbReference type="AlphaFoldDB" id="A0A2T0WU95"/>
<dbReference type="InterPro" id="IPR013785">
    <property type="entry name" value="Aldolase_TIM"/>
</dbReference>
<feature type="domain" description="Thiamine phosphate synthase/TenI" evidence="3">
    <location>
        <begin position="9"/>
        <end position="176"/>
    </location>
</feature>
<sequence length="206" mass="22259">MADAEHPQIYLITPPEFDFREFPEEMARVLDSTEVACVRLALATSDEDTILRSADALREITHARDIALVIDRHVLLAERLGLDGVHLTDGARSVRAARKQLGEDAIVGSFCGDSRHDGMNAGESGADYVSFGPVGSSTLGDGSIAEHELFEWWSQMIELPVVAEGALTMDLVRALAPVTDFFGLGSEIWKTEDAGAALVAFAKAMQ</sequence>
<proteinExistence type="predicted"/>
<organism evidence="4 5">
    <name type="scientific">Donghicola tyrosinivorans</name>
    <dbReference type="NCBI Taxonomy" id="1652492"/>
    <lineage>
        <taxon>Bacteria</taxon>
        <taxon>Pseudomonadati</taxon>
        <taxon>Pseudomonadota</taxon>
        <taxon>Alphaproteobacteria</taxon>
        <taxon>Rhodobacterales</taxon>
        <taxon>Roseobacteraceae</taxon>
        <taxon>Donghicola</taxon>
    </lineage>
</organism>
<dbReference type="PANTHER" id="PTHR20857:SF15">
    <property type="entry name" value="THIAMINE-PHOSPHATE SYNTHASE"/>
    <property type="match status" value="1"/>
</dbReference>
<reference evidence="4 5" key="1">
    <citation type="submission" date="2018-03" db="EMBL/GenBank/DDBJ databases">
        <title>Genomic Encyclopedia of Archaeal and Bacterial Type Strains, Phase II (KMG-II): from individual species to whole genera.</title>
        <authorList>
            <person name="Goeker M."/>
        </authorList>
    </citation>
    <scope>NUCLEOTIDE SEQUENCE [LARGE SCALE GENOMIC DNA]</scope>
    <source>
        <strain evidence="4 5">DSM 100212</strain>
    </source>
</reference>
<accession>A0A2T0WU95</accession>
<dbReference type="Gene3D" id="3.20.20.70">
    <property type="entry name" value="Aldolase class I"/>
    <property type="match status" value="1"/>
</dbReference>
<dbReference type="Proteomes" id="UP000238392">
    <property type="component" value="Unassembled WGS sequence"/>
</dbReference>
<evidence type="ECO:0000256" key="2">
    <source>
        <dbReference type="ARBA" id="ARBA00022977"/>
    </source>
</evidence>
<dbReference type="OrthoDB" id="7159061at2"/>
<name>A0A2T0WU95_9RHOB</name>
<comment type="pathway">
    <text evidence="1">Cofactor biosynthesis; thiamine diphosphate biosynthesis.</text>
</comment>
<comment type="caution">
    <text evidence="4">The sequence shown here is derived from an EMBL/GenBank/DDBJ whole genome shotgun (WGS) entry which is preliminary data.</text>
</comment>
<dbReference type="InterPro" id="IPR022998">
    <property type="entry name" value="ThiamineP_synth_TenI"/>
</dbReference>